<feature type="domain" description="Enoyl reductase (ER)" evidence="5">
    <location>
        <begin position="11"/>
        <end position="354"/>
    </location>
</feature>
<dbReference type="InterPro" id="IPR013154">
    <property type="entry name" value="ADH-like_N"/>
</dbReference>
<dbReference type="Gene3D" id="3.90.180.10">
    <property type="entry name" value="Medium-chain alcohol dehydrogenases, catalytic domain"/>
    <property type="match status" value="1"/>
</dbReference>
<dbReference type="SMART" id="SM00829">
    <property type="entry name" value="PKS_ER"/>
    <property type="match status" value="1"/>
</dbReference>
<dbReference type="Gene3D" id="3.40.50.720">
    <property type="entry name" value="NAD(P)-binding Rossmann-like Domain"/>
    <property type="match status" value="1"/>
</dbReference>
<evidence type="ECO:0000256" key="3">
    <source>
        <dbReference type="ARBA" id="ARBA00022833"/>
    </source>
</evidence>
<sequence length="360" mass="37770">MRTARAALLTGPNTTRIENIPLPEIGVDDALLRVEACGLCGSDIEQITTGGRMPLPVIPGHEPLGIIEQIGPRAAERWGVTTGDRVVVEVVVPCRECRHCRDGLFTYCDRSIGAYGYRPFDAPSTLIGGWSEYMYLHPNSVVHKMDATIPVAIAATYNSLAAGIRWAVQLGGVKQGDTVVVLGAGQRGIAAVIAARAAGADRIFITGLARDSHKLAIAQAFGAEAAILADEEDVPGRVRELTDESLADVVLDITPMAAQPVRDALEIVRGGGTIVLAGLKHGHAIELVTDTLIQKGVTMVGARGVEGSSIEAAIRLIESGEYPLELLTTHTFSLDDAVSAVAVLAGDVPGETAINVAIVP</sequence>
<dbReference type="PANTHER" id="PTHR43401:SF2">
    <property type="entry name" value="L-THREONINE 3-DEHYDROGENASE"/>
    <property type="match status" value="1"/>
</dbReference>
<dbReference type="EMBL" id="BAAAPL010000001">
    <property type="protein sequence ID" value="GAA1696450.1"/>
    <property type="molecule type" value="Genomic_DNA"/>
</dbReference>
<keyword evidence="3" id="KW-0862">Zinc</keyword>
<dbReference type="InterPro" id="IPR050129">
    <property type="entry name" value="Zn_alcohol_dh"/>
</dbReference>
<evidence type="ECO:0000256" key="1">
    <source>
        <dbReference type="ARBA" id="ARBA00001947"/>
    </source>
</evidence>
<comment type="cofactor">
    <cofactor evidence="1">
        <name>Zn(2+)</name>
        <dbReference type="ChEBI" id="CHEBI:29105"/>
    </cofactor>
</comment>
<evidence type="ECO:0000259" key="5">
    <source>
        <dbReference type="SMART" id="SM00829"/>
    </source>
</evidence>
<dbReference type="Pfam" id="PF00107">
    <property type="entry name" value="ADH_zinc_N"/>
    <property type="match status" value="1"/>
</dbReference>
<accession>A0ABP4TZJ8</accession>
<evidence type="ECO:0000313" key="6">
    <source>
        <dbReference type="EMBL" id="GAA1696450.1"/>
    </source>
</evidence>
<keyword evidence="7" id="KW-1185">Reference proteome</keyword>
<dbReference type="InterPro" id="IPR013149">
    <property type="entry name" value="ADH-like_C"/>
</dbReference>
<evidence type="ECO:0000313" key="7">
    <source>
        <dbReference type="Proteomes" id="UP001501690"/>
    </source>
</evidence>
<comment type="caution">
    <text evidence="6">The sequence shown here is derived from an EMBL/GenBank/DDBJ whole genome shotgun (WGS) entry which is preliminary data.</text>
</comment>
<dbReference type="SUPFAM" id="SSF50129">
    <property type="entry name" value="GroES-like"/>
    <property type="match status" value="1"/>
</dbReference>
<dbReference type="InterPro" id="IPR036291">
    <property type="entry name" value="NAD(P)-bd_dom_sf"/>
</dbReference>
<dbReference type="Proteomes" id="UP001501690">
    <property type="component" value="Unassembled WGS sequence"/>
</dbReference>
<dbReference type="Pfam" id="PF08240">
    <property type="entry name" value="ADH_N"/>
    <property type="match status" value="1"/>
</dbReference>
<dbReference type="SUPFAM" id="SSF51735">
    <property type="entry name" value="NAD(P)-binding Rossmann-fold domains"/>
    <property type="match status" value="1"/>
</dbReference>
<dbReference type="PANTHER" id="PTHR43401">
    <property type="entry name" value="L-THREONINE 3-DEHYDROGENASE"/>
    <property type="match status" value="1"/>
</dbReference>
<dbReference type="RefSeq" id="WP_344070444.1">
    <property type="nucleotide sequence ID" value="NZ_BAAAPL010000001.1"/>
</dbReference>
<gene>
    <name evidence="6" type="ORF">GCM10009808_12200</name>
</gene>
<protein>
    <submittedName>
        <fullName evidence="6">Zinc-binding dehydrogenase</fullName>
    </submittedName>
</protein>
<dbReference type="InterPro" id="IPR020843">
    <property type="entry name" value="ER"/>
</dbReference>
<proteinExistence type="predicted"/>
<reference evidence="7" key="1">
    <citation type="journal article" date="2019" name="Int. J. Syst. Evol. Microbiol.">
        <title>The Global Catalogue of Microorganisms (GCM) 10K type strain sequencing project: providing services to taxonomists for standard genome sequencing and annotation.</title>
        <authorList>
            <consortium name="The Broad Institute Genomics Platform"/>
            <consortium name="The Broad Institute Genome Sequencing Center for Infectious Disease"/>
            <person name="Wu L."/>
            <person name="Ma J."/>
        </authorList>
    </citation>
    <scope>NUCLEOTIDE SEQUENCE [LARGE SCALE GENOMIC DNA]</scope>
    <source>
        <strain evidence="7">JCM 15577</strain>
    </source>
</reference>
<evidence type="ECO:0000256" key="2">
    <source>
        <dbReference type="ARBA" id="ARBA00022723"/>
    </source>
</evidence>
<keyword evidence="4" id="KW-0560">Oxidoreductase</keyword>
<evidence type="ECO:0000256" key="4">
    <source>
        <dbReference type="ARBA" id="ARBA00023002"/>
    </source>
</evidence>
<name>A0ABP4TZJ8_9MICO</name>
<dbReference type="InterPro" id="IPR011032">
    <property type="entry name" value="GroES-like_sf"/>
</dbReference>
<keyword evidence="2" id="KW-0479">Metal-binding</keyword>
<organism evidence="6 7">
    <name type="scientific">Microbacterium sediminicola</name>
    <dbReference type="NCBI Taxonomy" id="415210"/>
    <lineage>
        <taxon>Bacteria</taxon>
        <taxon>Bacillati</taxon>
        <taxon>Actinomycetota</taxon>
        <taxon>Actinomycetes</taxon>
        <taxon>Micrococcales</taxon>
        <taxon>Microbacteriaceae</taxon>
        <taxon>Microbacterium</taxon>
    </lineage>
</organism>